<evidence type="ECO:0000313" key="6">
    <source>
        <dbReference type="EMBL" id="KAJ8540947.1"/>
    </source>
</evidence>
<dbReference type="InterPro" id="IPR027417">
    <property type="entry name" value="P-loop_NTPase"/>
</dbReference>
<evidence type="ECO:0000256" key="3">
    <source>
        <dbReference type="ARBA" id="ARBA00023134"/>
    </source>
</evidence>
<keyword evidence="5" id="KW-0472">Membrane</keyword>
<gene>
    <name evidence="6" type="ORF">K7X08_001763</name>
</gene>
<keyword evidence="5" id="KW-0812">Transmembrane</keyword>
<organism evidence="6 7">
    <name type="scientific">Anisodus acutangulus</name>
    <dbReference type="NCBI Taxonomy" id="402998"/>
    <lineage>
        <taxon>Eukaryota</taxon>
        <taxon>Viridiplantae</taxon>
        <taxon>Streptophyta</taxon>
        <taxon>Embryophyta</taxon>
        <taxon>Tracheophyta</taxon>
        <taxon>Spermatophyta</taxon>
        <taxon>Magnoliopsida</taxon>
        <taxon>eudicotyledons</taxon>
        <taxon>Gunneridae</taxon>
        <taxon>Pentapetalae</taxon>
        <taxon>asterids</taxon>
        <taxon>lamiids</taxon>
        <taxon>Solanales</taxon>
        <taxon>Solanaceae</taxon>
        <taxon>Solanoideae</taxon>
        <taxon>Hyoscyameae</taxon>
        <taxon>Anisodus</taxon>
    </lineage>
</organism>
<proteinExistence type="inferred from homology"/>
<evidence type="ECO:0000256" key="5">
    <source>
        <dbReference type="SAM" id="Phobius"/>
    </source>
</evidence>
<evidence type="ECO:0000313" key="7">
    <source>
        <dbReference type="Proteomes" id="UP001152561"/>
    </source>
</evidence>
<name>A0A9Q1LN49_9SOLA</name>
<evidence type="ECO:0000256" key="4">
    <source>
        <dbReference type="ARBA" id="ARBA00023288"/>
    </source>
</evidence>
<dbReference type="SUPFAM" id="SSF52540">
    <property type="entry name" value="P-loop containing nucleoside triphosphate hydrolases"/>
    <property type="match status" value="1"/>
</dbReference>
<sequence>MGRPLALTSPPCPSTHIPPGFSWVVPVFAVAVLTGIHGWLTLRLIGKKRRRFVIELMFVANLAIESGVAMRCQFNHDFNIVKVNCVLTTISAILALGCMFWDTYERYKNVVPMQRIRYLYRHVCHWGILIQLVQVAIRLVETVVRFRSRRDGSSIIPVYVLESDFSLVPLALAIATWSVRMAAIEQNLVNSVNVMVIGGVNEEQRPQQVANLFPNPSPFINALLRLNPLNNNNNNHPAFSLKSFDLWSTIVATNNRGDITLNMWDMRHSLDIAETNWSIPSVDFILLRFSLANRDSYGIVRALWIPLLRGHAPGVRIILIGTDRAQRNGYMENNPTNAPFVTYAEGKELALWTKAVYYEECDCPNDDHQRRLVTKLVKLMT</sequence>
<dbReference type="OrthoDB" id="25896at2759"/>
<keyword evidence="4" id="KW-0449">Lipoprotein</keyword>
<dbReference type="GO" id="GO:0005525">
    <property type="term" value="F:GTP binding"/>
    <property type="evidence" value="ECO:0007669"/>
    <property type="project" value="UniProtKB-KW"/>
</dbReference>
<evidence type="ECO:0000256" key="1">
    <source>
        <dbReference type="ARBA" id="ARBA00010142"/>
    </source>
</evidence>
<reference evidence="7" key="1">
    <citation type="journal article" date="2023" name="Proc. Natl. Acad. Sci. U.S.A.">
        <title>Genomic and structural basis for evolution of tropane alkaloid biosynthesis.</title>
        <authorList>
            <person name="Wanga Y.-J."/>
            <person name="Taina T."/>
            <person name="Yua J.-Y."/>
            <person name="Lia J."/>
            <person name="Xua B."/>
            <person name="Chenc J."/>
            <person name="D'Auriad J.C."/>
            <person name="Huanga J.-P."/>
            <person name="Huanga S.-X."/>
        </authorList>
    </citation>
    <scope>NUCLEOTIDE SEQUENCE [LARGE SCALE GENOMIC DNA]</scope>
    <source>
        <strain evidence="7">cv. KIB-2019</strain>
    </source>
</reference>
<dbReference type="Proteomes" id="UP001152561">
    <property type="component" value="Unassembled WGS sequence"/>
</dbReference>
<dbReference type="GO" id="GO:0003924">
    <property type="term" value="F:GTPase activity"/>
    <property type="evidence" value="ECO:0007669"/>
    <property type="project" value="InterPro"/>
</dbReference>
<accession>A0A9Q1LN49</accession>
<comment type="caution">
    <text evidence="6">The sequence shown here is derived from an EMBL/GenBank/DDBJ whole genome shotgun (WGS) entry which is preliminary data.</text>
</comment>
<feature type="transmembrane region" description="Helical" evidence="5">
    <location>
        <begin position="20"/>
        <end position="40"/>
    </location>
</feature>
<dbReference type="PANTHER" id="PTHR24072">
    <property type="entry name" value="RHO FAMILY GTPASE"/>
    <property type="match status" value="1"/>
</dbReference>
<evidence type="ECO:0000256" key="2">
    <source>
        <dbReference type="ARBA" id="ARBA00022741"/>
    </source>
</evidence>
<keyword evidence="3" id="KW-0342">GTP-binding</keyword>
<comment type="similarity">
    <text evidence="1">Belongs to the small GTPase superfamily. Rho family.</text>
</comment>
<keyword evidence="2" id="KW-0547">Nucleotide-binding</keyword>
<dbReference type="InterPro" id="IPR003578">
    <property type="entry name" value="Small_GTPase_Rho"/>
</dbReference>
<dbReference type="AlphaFoldDB" id="A0A9Q1LN49"/>
<feature type="transmembrane region" description="Helical" evidence="5">
    <location>
        <begin position="81"/>
        <end position="102"/>
    </location>
</feature>
<keyword evidence="5" id="KW-1133">Transmembrane helix</keyword>
<keyword evidence="7" id="KW-1185">Reference proteome</keyword>
<feature type="transmembrane region" description="Helical" evidence="5">
    <location>
        <begin position="123"/>
        <end position="140"/>
    </location>
</feature>
<dbReference type="GO" id="GO:0007264">
    <property type="term" value="P:small GTPase-mediated signal transduction"/>
    <property type="evidence" value="ECO:0007669"/>
    <property type="project" value="InterPro"/>
</dbReference>
<dbReference type="Gene3D" id="3.40.50.300">
    <property type="entry name" value="P-loop containing nucleotide triphosphate hydrolases"/>
    <property type="match status" value="1"/>
</dbReference>
<protein>
    <submittedName>
        <fullName evidence="6">Uncharacterized protein</fullName>
    </submittedName>
</protein>
<dbReference type="InterPro" id="IPR001806">
    <property type="entry name" value="Small_GTPase"/>
</dbReference>
<dbReference type="SMART" id="SM00174">
    <property type="entry name" value="RHO"/>
    <property type="match status" value="1"/>
</dbReference>
<dbReference type="EMBL" id="JAJAGQ010000015">
    <property type="protein sequence ID" value="KAJ8540947.1"/>
    <property type="molecule type" value="Genomic_DNA"/>
</dbReference>